<sequence length="143" mass="16969">MCVEKDNLWYKALKWKYGVIDGKIKMDGRMLSAWLRDIGRVESVGVGDNFNWFEEHSSREMGEGEETSFWSDSWVGGPLKRRFERLYLLSTNKEASIAEKRRGTGGTREWDVRWRRELFEWELELLQVLVDEIDTVTFRIGNR</sequence>
<reference evidence="1 2" key="1">
    <citation type="journal article" date="2018" name="Front. Plant Sci.">
        <title>Red Clover (Trifolium pratense) and Zigzag Clover (T. medium) - A Picture of Genomic Similarities and Differences.</title>
        <authorList>
            <person name="Dluhosova J."/>
            <person name="Istvanek J."/>
            <person name="Nedelnik J."/>
            <person name="Repkova J."/>
        </authorList>
    </citation>
    <scope>NUCLEOTIDE SEQUENCE [LARGE SCALE GENOMIC DNA]</scope>
    <source>
        <strain evidence="2">cv. 10/8</strain>
        <tissue evidence="1">Leaf</tissue>
    </source>
</reference>
<name>A0A392QVE1_9FABA</name>
<feature type="non-terminal residue" evidence="1">
    <location>
        <position position="143"/>
    </location>
</feature>
<dbReference type="Proteomes" id="UP000265520">
    <property type="component" value="Unassembled WGS sequence"/>
</dbReference>
<dbReference type="AlphaFoldDB" id="A0A392QVE1"/>
<keyword evidence="1" id="KW-0808">Transferase</keyword>
<keyword evidence="1" id="KW-0695">RNA-directed DNA polymerase</keyword>
<keyword evidence="1" id="KW-0548">Nucleotidyltransferase</keyword>
<protein>
    <submittedName>
        <fullName evidence="1">Putative non-LTR retroelement reverse transcriptase related protein</fullName>
    </submittedName>
</protein>
<evidence type="ECO:0000313" key="2">
    <source>
        <dbReference type="Proteomes" id="UP000265520"/>
    </source>
</evidence>
<proteinExistence type="predicted"/>
<dbReference type="PANTHER" id="PTHR36617">
    <property type="entry name" value="PROTEIN, PUTATIVE-RELATED"/>
    <property type="match status" value="1"/>
</dbReference>
<accession>A0A392QVE1</accession>
<comment type="caution">
    <text evidence="1">The sequence shown here is derived from an EMBL/GenBank/DDBJ whole genome shotgun (WGS) entry which is preliminary data.</text>
</comment>
<dbReference type="EMBL" id="LXQA010162705">
    <property type="protein sequence ID" value="MCI27979.1"/>
    <property type="molecule type" value="Genomic_DNA"/>
</dbReference>
<keyword evidence="2" id="KW-1185">Reference proteome</keyword>
<evidence type="ECO:0000313" key="1">
    <source>
        <dbReference type="EMBL" id="MCI27979.1"/>
    </source>
</evidence>
<dbReference type="GO" id="GO:0003964">
    <property type="term" value="F:RNA-directed DNA polymerase activity"/>
    <property type="evidence" value="ECO:0007669"/>
    <property type="project" value="UniProtKB-KW"/>
</dbReference>
<dbReference type="PANTHER" id="PTHR36617:SF5">
    <property type="entry name" value="OS05G0421675 PROTEIN"/>
    <property type="match status" value="1"/>
</dbReference>
<organism evidence="1 2">
    <name type="scientific">Trifolium medium</name>
    <dbReference type="NCBI Taxonomy" id="97028"/>
    <lineage>
        <taxon>Eukaryota</taxon>
        <taxon>Viridiplantae</taxon>
        <taxon>Streptophyta</taxon>
        <taxon>Embryophyta</taxon>
        <taxon>Tracheophyta</taxon>
        <taxon>Spermatophyta</taxon>
        <taxon>Magnoliopsida</taxon>
        <taxon>eudicotyledons</taxon>
        <taxon>Gunneridae</taxon>
        <taxon>Pentapetalae</taxon>
        <taxon>rosids</taxon>
        <taxon>fabids</taxon>
        <taxon>Fabales</taxon>
        <taxon>Fabaceae</taxon>
        <taxon>Papilionoideae</taxon>
        <taxon>50 kb inversion clade</taxon>
        <taxon>NPAAA clade</taxon>
        <taxon>Hologalegina</taxon>
        <taxon>IRL clade</taxon>
        <taxon>Trifolieae</taxon>
        <taxon>Trifolium</taxon>
    </lineage>
</organism>